<accession>A0ABV1H9C3</accession>
<evidence type="ECO:0000313" key="1">
    <source>
        <dbReference type="EMBL" id="MEQ2556310.1"/>
    </source>
</evidence>
<protein>
    <submittedName>
        <fullName evidence="1">Uncharacterized protein</fullName>
    </submittedName>
</protein>
<proteinExistence type="predicted"/>
<organism evidence="1 2">
    <name type="scientific">Maccoyibacter intestinihominis</name>
    <dbReference type="NCBI Taxonomy" id="3133499"/>
    <lineage>
        <taxon>Bacteria</taxon>
        <taxon>Bacillati</taxon>
        <taxon>Bacillota</taxon>
        <taxon>Clostridia</taxon>
        <taxon>Lachnospirales</taxon>
        <taxon>Lachnospiraceae</taxon>
        <taxon>Maccoyibacter</taxon>
    </lineage>
</organism>
<comment type="caution">
    <text evidence="1">The sequence shown here is derived from an EMBL/GenBank/DDBJ whole genome shotgun (WGS) entry which is preliminary data.</text>
</comment>
<dbReference type="Proteomes" id="UP001454489">
    <property type="component" value="Unassembled WGS sequence"/>
</dbReference>
<reference evidence="1 2" key="1">
    <citation type="submission" date="2024-03" db="EMBL/GenBank/DDBJ databases">
        <title>Human intestinal bacterial collection.</title>
        <authorList>
            <person name="Pauvert C."/>
            <person name="Hitch T.C.A."/>
            <person name="Clavel T."/>
        </authorList>
    </citation>
    <scope>NUCLEOTIDE SEQUENCE [LARGE SCALE GENOMIC DNA]</scope>
    <source>
        <strain evidence="1 2">CLA-AA-H185</strain>
    </source>
</reference>
<name>A0ABV1H9C3_9FIRM</name>
<dbReference type="RefSeq" id="WP_353529285.1">
    <property type="nucleotide sequence ID" value="NZ_JBBMEX010000001.1"/>
</dbReference>
<evidence type="ECO:0000313" key="2">
    <source>
        <dbReference type="Proteomes" id="UP001454489"/>
    </source>
</evidence>
<keyword evidence="2" id="KW-1185">Reference proteome</keyword>
<dbReference type="EMBL" id="JBBMEX010000001">
    <property type="protein sequence ID" value="MEQ2556310.1"/>
    <property type="molecule type" value="Genomic_DNA"/>
</dbReference>
<sequence>MLEIILSFKVPKVSVHVEHSILISSDFRSVRLDVYASNELKVGYDIEAQNDYAGNLAKM</sequence>
<gene>
    <name evidence="1" type="ORF">WMO43_00230</name>
</gene>